<feature type="region of interest" description="Disordered" evidence="1">
    <location>
        <begin position="590"/>
        <end position="619"/>
    </location>
</feature>
<protein>
    <submittedName>
        <fullName evidence="6">DUF2207 domain-containing protein</fullName>
    </submittedName>
</protein>
<proteinExistence type="predicted"/>
<feature type="domain" description="Predicted membrane protein YciQ-like C-terminal" evidence="5">
    <location>
        <begin position="314"/>
        <end position="538"/>
    </location>
</feature>
<organism evidence="6 7">
    <name type="scientific">Actinotalea lenta</name>
    <dbReference type="NCBI Taxonomy" id="3064654"/>
    <lineage>
        <taxon>Bacteria</taxon>
        <taxon>Bacillati</taxon>
        <taxon>Actinomycetota</taxon>
        <taxon>Actinomycetes</taxon>
        <taxon>Micrococcales</taxon>
        <taxon>Cellulomonadaceae</taxon>
        <taxon>Actinotalea</taxon>
    </lineage>
</organism>
<dbReference type="Pfam" id="PF20990">
    <property type="entry name" value="DUF2207_C"/>
    <property type="match status" value="1"/>
</dbReference>
<dbReference type="EMBL" id="JAUQYP010000001">
    <property type="protein sequence ID" value="MDO8107077.1"/>
    <property type="molecule type" value="Genomic_DNA"/>
</dbReference>
<keyword evidence="3" id="KW-0732">Signal</keyword>
<feature type="transmembrane region" description="Helical" evidence="2">
    <location>
        <begin position="248"/>
        <end position="272"/>
    </location>
</feature>
<dbReference type="Pfam" id="PF09972">
    <property type="entry name" value="DUF2207"/>
    <property type="match status" value="1"/>
</dbReference>
<evidence type="ECO:0000256" key="1">
    <source>
        <dbReference type="SAM" id="MobiDB-lite"/>
    </source>
</evidence>
<evidence type="ECO:0000256" key="3">
    <source>
        <dbReference type="SAM" id="SignalP"/>
    </source>
</evidence>
<comment type="caution">
    <text evidence="6">The sequence shown here is derived from an EMBL/GenBank/DDBJ whole genome shotgun (WGS) entry which is preliminary data.</text>
</comment>
<keyword evidence="2" id="KW-1133">Transmembrane helix</keyword>
<evidence type="ECO:0000313" key="7">
    <source>
        <dbReference type="Proteomes" id="UP001232536"/>
    </source>
</evidence>
<feature type="compositionally biased region" description="Gly residues" evidence="1">
    <location>
        <begin position="594"/>
        <end position="619"/>
    </location>
</feature>
<gene>
    <name evidence="6" type="ORF">Q6348_07685</name>
</gene>
<dbReference type="InterPro" id="IPR018702">
    <property type="entry name" value="DUF2207"/>
</dbReference>
<dbReference type="InterPro" id="IPR048389">
    <property type="entry name" value="YciQ-like_C"/>
</dbReference>
<keyword evidence="7" id="KW-1185">Reference proteome</keyword>
<accession>A0ABT9D865</accession>
<evidence type="ECO:0000313" key="6">
    <source>
        <dbReference type="EMBL" id="MDO8107077.1"/>
    </source>
</evidence>
<evidence type="ECO:0000259" key="4">
    <source>
        <dbReference type="Pfam" id="PF09972"/>
    </source>
</evidence>
<keyword evidence="2" id="KW-0472">Membrane</keyword>
<feature type="signal peptide" evidence="3">
    <location>
        <begin position="1"/>
        <end position="19"/>
    </location>
</feature>
<feature type="transmembrane region" description="Helical" evidence="2">
    <location>
        <begin position="437"/>
        <end position="457"/>
    </location>
</feature>
<keyword evidence="2" id="KW-0812">Transmembrane</keyword>
<feature type="transmembrane region" description="Helical" evidence="2">
    <location>
        <begin position="463"/>
        <end position="482"/>
    </location>
</feature>
<feature type="chain" id="PRO_5046666263" evidence="3">
    <location>
        <begin position="20"/>
        <end position="619"/>
    </location>
</feature>
<name>A0ABT9D865_9CELL</name>
<feature type="domain" description="DUF2207" evidence="4">
    <location>
        <begin position="37"/>
        <end position="228"/>
    </location>
</feature>
<dbReference type="Proteomes" id="UP001232536">
    <property type="component" value="Unassembled WGS sequence"/>
</dbReference>
<reference evidence="6 7" key="1">
    <citation type="submission" date="2023-07" db="EMBL/GenBank/DDBJ databases">
        <title>Description of novel actinomycetes strains, isolated from tidal flat sediment.</title>
        <authorList>
            <person name="Lu C."/>
        </authorList>
    </citation>
    <scope>NUCLEOTIDE SEQUENCE [LARGE SCALE GENOMIC DNA]</scope>
    <source>
        <strain evidence="6 7">SYSU T00b441</strain>
    </source>
</reference>
<dbReference type="RefSeq" id="WP_304600713.1">
    <property type="nucleotide sequence ID" value="NZ_JAUQYP010000001.1"/>
</dbReference>
<evidence type="ECO:0000259" key="5">
    <source>
        <dbReference type="Pfam" id="PF20990"/>
    </source>
</evidence>
<sequence>MRRTLTAAALGGGALLAGAGVLLAGAAPAAADAQDVITSLQEAITLDADGTAHVVIDLTMDFGSSPNHGPYLTYVVKQKYDDTQDRVFRFAHITASSSDAPAAVDVQEDGGWKQIRIGDPDQTITGSHTYRLSYDVQGWVNPAGYAFPTGVLPHDELFLNVIGASWDVPLQDVAVSVSGPADVADAACYAAPQGSKDACDAATVDGRTATYEQASLARGEPLTIVAAWPAGTFDTAPILQERWSPARAFTLTPVTGTAAGVVGIGGLALVIARVRRRGRDRAYLGLTPGLAPAPGQEAAIGARRKAPISVQFTPPPQVHPGQLGTLIDEHADVRDVTATIIDLAVRGYLRIEQVGPPDARDRDRDWRLVRTDKPDGDLVDYEHRLLAALFAGRADVLLSELRTTFASSLARVQSLLYEDVTTRGWFSGNPRHVRARWVSAGIALTVVAVGITALLAARTHWGLVGLPLVLVGVVVAVVSGAAPARTAQGTAVLAQTEGFRRYLATAEADQLRFEEGEDLFSRYLPFAVAFGLTERWTRIFAELAARGVDVPVPTWYVGAWGYYGFWAGASAFERDLTGFTTTMDTAISAPTPGSSGGSGFSSGGGFSGGGVGGGGGGSW</sequence>
<evidence type="ECO:0000256" key="2">
    <source>
        <dbReference type="SAM" id="Phobius"/>
    </source>
</evidence>